<dbReference type="InterPro" id="IPR046341">
    <property type="entry name" value="SET_dom_sf"/>
</dbReference>
<dbReference type="SUPFAM" id="SSF82199">
    <property type="entry name" value="SET domain"/>
    <property type="match status" value="1"/>
</dbReference>
<proteinExistence type="predicted"/>
<sequence>MTSGFSGKGKGLVAARDIKQGDLVIQEYPSFTVPKSILESPTTLISRLLQNVASRPRRVHEYLKRALSRGPRSGCPPRRGCIGHIPDKRRRSSAFNVVYSWRQREQAKFSCML</sequence>
<dbReference type="AlphaFoldDB" id="A0AAD7MT97"/>
<dbReference type="EMBL" id="JARJLG010000196">
    <property type="protein sequence ID" value="KAJ7729684.1"/>
    <property type="molecule type" value="Genomic_DNA"/>
</dbReference>
<protein>
    <recommendedName>
        <fullName evidence="3">SET domain-containing protein</fullName>
    </recommendedName>
</protein>
<keyword evidence="2" id="KW-1185">Reference proteome</keyword>
<comment type="caution">
    <text evidence="1">The sequence shown here is derived from an EMBL/GenBank/DDBJ whole genome shotgun (WGS) entry which is preliminary data.</text>
</comment>
<dbReference type="Proteomes" id="UP001215280">
    <property type="component" value="Unassembled WGS sequence"/>
</dbReference>
<evidence type="ECO:0000313" key="1">
    <source>
        <dbReference type="EMBL" id="KAJ7729684.1"/>
    </source>
</evidence>
<organism evidence="1 2">
    <name type="scientific">Mycena maculata</name>
    <dbReference type="NCBI Taxonomy" id="230809"/>
    <lineage>
        <taxon>Eukaryota</taxon>
        <taxon>Fungi</taxon>
        <taxon>Dikarya</taxon>
        <taxon>Basidiomycota</taxon>
        <taxon>Agaricomycotina</taxon>
        <taxon>Agaricomycetes</taxon>
        <taxon>Agaricomycetidae</taxon>
        <taxon>Agaricales</taxon>
        <taxon>Marasmiineae</taxon>
        <taxon>Mycenaceae</taxon>
        <taxon>Mycena</taxon>
    </lineage>
</organism>
<evidence type="ECO:0000313" key="2">
    <source>
        <dbReference type="Proteomes" id="UP001215280"/>
    </source>
</evidence>
<accession>A0AAD7MT97</accession>
<evidence type="ECO:0008006" key="3">
    <source>
        <dbReference type="Google" id="ProtNLM"/>
    </source>
</evidence>
<reference evidence="1" key="1">
    <citation type="submission" date="2023-03" db="EMBL/GenBank/DDBJ databases">
        <title>Massive genome expansion in bonnet fungi (Mycena s.s.) driven by repeated elements and novel gene families across ecological guilds.</title>
        <authorList>
            <consortium name="Lawrence Berkeley National Laboratory"/>
            <person name="Harder C.B."/>
            <person name="Miyauchi S."/>
            <person name="Viragh M."/>
            <person name="Kuo A."/>
            <person name="Thoen E."/>
            <person name="Andreopoulos B."/>
            <person name="Lu D."/>
            <person name="Skrede I."/>
            <person name="Drula E."/>
            <person name="Henrissat B."/>
            <person name="Morin E."/>
            <person name="Kohler A."/>
            <person name="Barry K."/>
            <person name="LaButti K."/>
            <person name="Morin E."/>
            <person name="Salamov A."/>
            <person name="Lipzen A."/>
            <person name="Mereny Z."/>
            <person name="Hegedus B."/>
            <person name="Baldrian P."/>
            <person name="Stursova M."/>
            <person name="Weitz H."/>
            <person name="Taylor A."/>
            <person name="Grigoriev I.V."/>
            <person name="Nagy L.G."/>
            <person name="Martin F."/>
            <person name="Kauserud H."/>
        </authorList>
    </citation>
    <scope>NUCLEOTIDE SEQUENCE</scope>
    <source>
        <strain evidence="1">CBHHK188m</strain>
    </source>
</reference>
<gene>
    <name evidence="1" type="ORF">DFH07DRAFT_849824</name>
</gene>
<name>A0AAD7MT97_9AGAR</name>